<gene>
    <name evidence="2" type="ORF">M422DRAFT_782987</name>
</gene>
<comment type="similarity">
    <text evidence="1">Belongs to the C/M/P thioester hydrolase family.</text>
</comment>
<reference evidence="2 3" key="1">
    <citation type="submission" date="2014-06" db="EMBL/GenBank/DDBJ databases">
        <title>Evolutionary Origins and Diversification of the Mycorrhizal Mutualists.</title>
        <authorList>
            <consortium name="DOE Joint Genome Institute"/>
            <consortium name="Mycorrhizal Genomics Consortium"/>
            <person name="Kohler A."/>
            <person name="Kuo A."/>
            <person name="Nagy L.G."/>
            <person name="Floudas D."/>
            <person name="Copeland A."/>
            <person name="Barry K.W."/>
            <person name="Cichocki N."/>
            <person name="Veneault-Fourrey C."/>
            <person name="LaButti K."/>
            <person name="Lindquist E.A."/>
            <person name="Lipzen A."/>
            <person name="Lundell T."/>
            <person name="Morin E."/>
            <person name="Murat C."/>
            <person name="Riley R."/>
            <person name="Ohm R."/>
            <person name="Sun H."/>
            <person name="Tunlid A."/>
            <person name="Henrissat B."/>
            <person name="Grigoriev I.V."/>
            <person name="Hibbett D.S."/>
            <person name="Martin F."/>
        </authorList>
    </citation>
    <scope>NUCLEOTIDE SEQUENCE [LARGE SCALE GENOMIC DNA]</scope>
    <source>
        <strain evidence="2 3">SS14</strain>
    </source>
</reference>
<dbReference type="Proteomes" id="UP000054279">
    <property type="component" value="Unassembled WGS sequence"/>
</dbReference>
<dbReference type="GO" id="GO:0009062">
    <property type="term" value="P:fatty acid catabolic process"/>
    <property type="evidence" value="ECO:0007669"/>
    <property type="project" value="TreeGrafter"/>
</dbReference>
<dbReference type="InterPro" id="IPR003703">
    <property type="entry name" value="Acyl_CoA_thio"/>
</dbReference>
<dbReference type="HOGENOM" id="CLU_1939464_0_0_1"/>
<keyword evidence="3" id="KW-1185">Reference proteome</keyword>
<evidence type="ECO:0000313" key="3">
    <source>
        <dbReference type="Proteomes" id="UP000054279"/>
    </source>
</evidence>
<name>A0A0C9V9L8_SPHS4</name>
<sequence>MVCVGSGPHAWGPVDRGNRKSRAFPGTTGSGFLLPPSSRVIKSSTKTFALVSTLLAITDPVEQYENEHISTSLDVEQLDTTLFRSKSLWVPTRARGVFGGQAISQALVSATNTVEPDYALHSWYPHEDGQ</sequence>
<dbReference type="GO" id="GO:0005782">
    <property type="term" value="C:peroxisomal matrix"/>
    <property type="evidence" value="ECO:0007669"/>
    <property type="project" value="TreeGrafter"/>
</dbReference>
<proteinExistence type="inferred from homology"/>
<dbReference type="GO" id="GO:0047617">
    <property type="term" value="F:fatty acyl-CoA hydrolase activity"/>
    <property type="evidence" value="ECO:0007669"/>
    <property type="project" value="InterPro"/>
</dbReference>
<dbReference type="GO" id="GO:0006637">
    <property type="term" value="P:acyl-CoA metabolic process"/>
    <property type="evidence" value="ECO:0007669"/>
    <property type="project" value="InterPro"/>
</dbReference>
<evidence type="ECO:0000313" key="2">
    <source>
        <dbReference type="EMBL" id="KIJ34175.1"/>
    </source>
</evidence>
<protein>
    <submittedName>
        <fullName evidence="2">Uncharacterized protein</fullName>
    </submittedName>
</protein>
<dbReference type="InterPro" id="IPR042171">
    <property type="entry name" value="Acyl-CoA_hotdog"/>
</dbReference>
<dbReference type="InterPro" id="IPR029069">
    <property type="entry name" value="HotDog_dom_sf"/>
</dbReference>
<evidence type="ECO:0000256" key="1">
    <source>
        <dbReference type="ARBA" id="ARBA00006538"/>
    </source>
</evidence>
<dbReference type="OrthoDB" id="68328at2759"/>
<dbReference type="EMBL" id="KN837203">
    <property type="protein sequence ID" value="KIJ34175.1"/>
    <property type="molecule type" value="Genomic_DNA"/>
</dbReference>
<organism evidence="2 3">
    <name type="scientific">Sphaerobolus stellatus (strain SS14)</name>
    <dbReference type="NCBI Taxonomy" id="990650"/>
    <lineage>
        <taxon>Eukaryota</taxon>
        <taxon>Fungi</taxon>
        <taxon>Dikarya</taxon>
        <taxon>Basidiomycota</taxon>
        <taxon>Agaricomycotina</taxon>
        <taxon>Agaricomycetes</taxon>
        <taxon>Phallomycetidae</taxon>
        <taxon>Geastrales</taxon>
        <taxon>Sphaerobolaceae</taxon>
        <taxon>Sphaerobolus</taxon>
    </lineage>
</organism>
<dbReference type="SUPFAM" id="SSF54637">
    <property type="entry name" value="Thioesterase/thiol ester dehydrase-isomerase"/>
    <property type="match status" value="1"/>
</dbReference>
<dbReference type="PANTHER" id="PTHR11066">
    <property type="entry name" value="ACYL-COA THIOESTERASE"/>
    <property type="match status" value="1"/>
</dbReference>
<dbReference type="PANTHER" id="PTHR11066:SF34">
    <property type="entry name" value="ACYL-COENZYME A THIOESTERASE 8"/>
    <property type="match status" value="1"/>
</dbReference>
<accession>A0A0C9V9L8</accession>
<dbReference type="Gene3D" id="2.40.160.210">
    <property type="entry name" value="Acyl-CoA thioesterase, double hotdog domain"/>
    <property type="match status" value="1"/>
</dbReference>
<dbReference type="AlphaFoldDB" id="A0A0C9V9L8"/>